<dbReference type="Pfam" id="PF00487">
    <property type="entry name" value="FA_desaturase"/>
    <property type="match status" value="1"/>
</dbReference>
<keyword evidence="1" id="KW-0812">Transmembrane</keyword>
<protein>
    <submittedName>
        <fullName evidence="3">Peptide-binding protein</fullName>
    </submittedName>
</protein>
<proteinExistence type="predicted"/>
<dbReference type="EMBL" id="NSCI01000024">
    <property type="protein sequence ID" value="RAW87933.1"/>
    <property type="molecule type" value="Genomic_DNA"/>
</dbReference>
<dbReference type="InterPro" id="IPR012171">
    <property type="entry name" value="Fatty_acid_desaturase"/>
</dbReference>
<evidence type="ECO:0000259" key="2">
    <source>
        <dbReference type="Pfam" id="PF00487"/>
    </source>
</evidence>
<dbReference type="AlphaFoldDB" id="A0A329VC66"/>
<evidence type="ECO:0000313" key="3">
    <source>
        <dbReference type="EMBL" id="RAW87933.1"/>
    </source>
</evidence>
<keyword evidence="1" id="KW-0472">Membrane</keyword>
<organism evidence="3 4">
    <name type="scientific">Photorhabdus laumondii subsp. clarkei</name>
    <dbReference type="NCBI Taxonomy" id="2029685"/>
    <lineage>
        <taxon>Bacteria</taxon>
        <taxon>Pseudomonadati</taxon>
        <taxon>Pseudomonadota</taxon>
        <taxon>Gammaproteobacteria</taxon>
        <taxon>Enterobacterales</taxon>
        <taxon>Morganellaceae</taxon>
        <taxon>Photorhabdus</taxon>
    </lineage>
</organism>
<accession>A0A329VC66</accession>
<sequence length="297" mass="35935">MNTCLISKIKEENSRKSFFKALLVFFNNIIFPWILVFIFSWLVSISIWLFIVFPLLSFFIGTRFRAVNNMSHECFHYSFCRSKKINDIFGELFSIIEFSKFKSIRKEHLSHHKFLGDMDKDLDFIGIRNYGLHKKLCRKRLIRHLKQTFLLKQLKNTFFFVIYDNDAPKWANTLRIMYIFSLAIIIFLYPLYTFMFLLLPYCYFYQIQKHMTDVIDHGGLLNNIDPMSKTRNFIIKNKILSAILLPRYDGYHLVHHLFPWICVENHERAHEIMMENEIYRQKKHGAWEQVKEWLNDE</sequence>
<feature type="transmembrane region" description="Helical" evidence="1">
    <location>
        <begin position="21"/>
        <end position="39"/>
    </location>
</feature>
<dbReference type="GO" id="GO:0006629">
    <property type="term" value="P:lipid metabolic process"/>
    <property type="evidence" value="ECO:0007669"/>
    <property type="project" value="InterPro"/>
</dbReference>
<evidence type="ECO:0000313" key="4">
    <source>
        <dbReference type="Proteomes" id="UP000250870"/>
    </source>
</evidence>
<feature type="transmembrane region" description="Helical" evidence="1">
    <location>
        <begin position="176"/>
        <end position="199"/>
    </location>
</feature>
<dbReference type="InterPro" id="IPR005804">
    <property type="entry name" value="FA_desaturase_dom"/>
</dbReference>
<keyword evidence="1" id="KW-1133">Transmembrane helix</keyword>
<dbReference type="PANTHER" id="PTHR32100">
    <property type="entry name" value="OMEGA-6 FATTY ACID DESATURASE, CHLOROPLASTIC"/>
    <property type="match status" value="1"/>
</dbReference>
<reference evidence="3 4" key="1">
    <citation type="journal article" date="2018" name="Int. J. Syst. Evol. Microbiol.">
        <title>Whole-genome-based revisit of Photorhabdus phylogeny: proposal for the elevation of most Photorhabdus subspecies to the species level and description of one novel species Photorhabdus bodei sp. nov., and one novel subspecies Photorhabdus laumondii subsp. clarkei subsp. nov.</title>
        <authorList>
            <person name="Machado R.A.R."/>
            <person name="Wuthrich D."/>
            <person name="Kuhnert P."/>
            <person name="Arce C.C.M."/>
            <person name="Thonen L."/>
            <person name="Ruiz C."/>
            <person name="Zhang X."/>
            <person name="Robert C.A.M."/>
            <person name="Karimi J."/>
            <person name="Kamali S."/>
            <person name="Ma J."/>
            <person name="Bruggmann R."/>
            <person name="Erb M."/>
        </authorList>
    </citation>
    <scope>NUCLEOTIDE SEQUENCE [LARGE SCALE GENOMIC DNA]</scope>
    <source>
        <strain evidence="3 4">BOJ-47</strain>
    </source>
</reference>
<feature type="transmembrane region" description="Helical" evidence="1">
    <location>
        <begin position="45"/>
        <end position="62"/>
    </location>
</feature>
<dbReference type="GO" id="GO:0016491">
    <property type="term" value="F:oxidoreductase activity"/>
    <property type="evidence" value="ECO:0007669"/>
    <property type="project" value="InterPro"/>
</dbReference>
<gene>
    <name evidence="3" type="ORF">CKY01_16200</name>
</gene>
<evidence type="ECO:0000256" key="1">
    <source>
        <dbReference type="SAM" id="Phobius"/>
    </source>
</evidence>
<dbReference type="Proteomes" id="UP000250870">
    <property type="component" value="Unassembled WGS sequence"/>
</dbReference>
<feature type="domain" description="Fatty acid desaturase" evidence="2">
    <location>
        <begin position="53"/>
        <end position="275"/>
    </location>
</feature>
<comment type="caution">
    <text evidence="3">The sequence shown here is derived from an EMBL/GenBank/DDBJ whole genome shotgun (WGS) entry which is preliminary data.</text>
</comment>
<dbReference type="RefSeq" id="WP_113026434.1">
    <property type="nucleotide sequence ID" value="NZ_CAWNWQ010000024.1"/>
</dbReference>
<name>A0A329VC66_9GAMM</name>